<reference evidence="2" key="1">
    <citation type="submission" date="2023-06" db="EMBL/GenBank/DDBJ databases">
        <title>Genome-scale phylogeny and comparative genomics of the fungal order Sordariales.</title>
        <authorList>
            <consortium name="Lawrence Berkeley National Laboratory"/>
            <person name="Hensen N."/>
            <person name="Bonometti L."/>
            <person name="Westerberg I."/>
            <person name="Brannstrom I.O."/>
            <person name="Guillou S."/>
            <person name="Cros-Aarteil S."/>
            <person name="Calhoun S."/>
            <person name="Haridas S."/>
            <person name="Kuo A."/>
            <person name="Mondo S."/>
            <person name="Pangilinan J."/>
            <person name="Riley R."/>
            <person name="Labutti K."/>
            <person name="Andreopoulos B."/>
            <person name="Lipzen A."/>
            <person name="Chen C."/>
            <person name="Yanf M."/>
            <person name="Daum C."/>
            <person name="Ng V."/>
            <person name="Clum A."/>
            <person name="Steindorff A."/>
            <person name="Ohm R."/>
            <person name="Martin F."/>
            <person name="Silar P."/>
            <person name="Natvig D."/>
            <person name="Lalanne C."/>
            <person name="Gautier V."/>
            <person name="Ament-Velasquez S.L."/>
            <person name="Kruys A."/>
            <person name="Hutchinson M.I."/>
            <person name="Powell A.J."/>
            <person name="Barry K."/>
            <person name="Miller A.N."/>
            <person name="Grigoriev I.V."/>
            <person name="Debuchy R."/>
            <person name="Gladieux P."/>
            <person name="Thoren M.H."/>
            <person name="Johannesson H."/>
        </authorList>
    </citation>
    <scope>NUCLEOTIDE SEQUENCE</scope>
    <source>
        <strain evidence="2">CBS 606.72</strain>
    </source>
</reference>
<dbReference type="Proteomes" id="UP001175000">
    <property type="component" value="Unassembled WGS sequence"/>
</dbReference>
<organism evidence="2 3">
    <name type="scientific">Immersiella caudata</name>
    <dbReference type="NCBI Taxonomy" id="314043"/>
    <lineage>
        <taxon>Eukaryota</taxon>
        <taxon>Fungi</taxon>
        <taxon>Dikarya</taxon>
        <taxon>Ascomycota</taxon>
        <taxon>Pezizomycotina</taxon>
        <taxon>Sordariomycetes</taxon>
        <taxon>Sordariomycetidae</taxon>
        <taxon>Sordariales</taxon>
        <taxon>Lasiosphaeriaceae</taxon>
        <taxon>Immersiella</taxon>
    </lineage>
</organism>
<gene>
    <name evidence="2" type="ORF">B0T14DRAFT_563694</name>
</gene>
<keyword evidence="3" id="KW-1185">Reference proteome</keyword>
<evidence type="ECO:0000313" key="3">
    <source>
        <dbReference type="Proteomes" id="UP001175000"/>
    </source>
</evidence>
<dbReference type="EMBL" id="JAULSU010000002">
    <property type="protein sequence ID" value="KAK0627929.1"/>
    <property type="molecule type" value="Genomic_DNA"/>
</dbReference>
<proteinExistence type="predicted"/>
<sequence length="141" mass="15317">MELTAIAPIALATSALSTLVDPPKLNIKPMMPSVSTFNISNFQAYSVIEDSKWSFVHFSISVETLWGPTFCTAHVITLDSHLIGDFALKNCAEPHVSFTLTRAEDNGAQLEVFHALAPPWTWSEEGDVEDPGALAKGEGEE</sequence>
<name>A0AA39X5Y7_9PEZI</name>
<comment type="caution">
    <text evidence="2">The sequence shown here is derived from an EMBL/GenBank/DDBJ whole genome shotgun (WGS) entry which is preliminary data.</text>
</comment>
<feature type="region of interest" description="Disordered" evidence="1">
    <location>
        <begin position="122"/>
        <end position="141"/>
    </location>
</feature>
<accession>A0AA39X5Y7</accession>
<dbReference type="AlphaFoldDB" id="A0AA39X5Y7"/>
<protein>
    <submittedName>
        <fullName evidence="2">Uncharacterized protein</fullName>
    </submittedName>
</protein>
<evidence type="ECO:0000256" key="1">
    <source>
        <dbReference type="SAM" id="MobiDB-lite"/>
    </source>
</evidence>
<evidence type="ECO:0000313" key="2">
    <source>
        <dbReference type="EMBL" id="KAK0627929.1"/>
    </source>
</evidence>